<evidence type="ECO:0000313" key="8">
    <source>
        <dbReference type="Proteomes" id="UP001164746"/>
    </source>
</evidence>
<dbReference type="PANTHER" id="PTHR11073">
    <property type="entry name" value="CALRETICULIN AND CALNEXIN"/>
    <property type="match status" value="1"/>
</dbReference>
<comment type="similarity">
    <text evidence="5">Belongs to the calreticulin family.</text>
</comment>
<dbReference type="PANTHER" id="PTHR11073:SF1">
    <property type="entry name" value="CALNEXIN 14D-RELATED"/>
    <property type="match status" value="1"/>
</dbReference>
<evidence type="ECO:0000256" key="2">
    <source>
        <dbReference type="ARBA" id="ARBA00022692"/>
    </source>
</evidence>
<evidence type="ECO:0000256" key="3">
    <source>
        <dbReference type="ARBA" id="ARBA00022989"/>
    </source>
</evidence>
<feature type="compositionally biased region" description="Acidic residues" evidence="6">
    <location>
        <begin position="23"/>
        <end position="34"/>
    </location>
</feature>
<sequence>MTNNFTLVFLSRIPDPDASKPEDWDEDQPIEIPDESAVKPDGWLDDEQPLIPDPDAAKPDDWDEEMDGEWEAPLIENPECQNAPGCGEWNRPNIPNPLYKGKVNGSQEGSPTPTELWSMTDEIVFDNFIITDDREEHTTWLQQTWEKKNNAELYSSGALVQGILDVTQDRPWLWAVFLVVVVLPVVLLVAYCCISKDKGGVWSTLTGAAEERPWLYAVYVVVLLLPIVLLSICLCPRSGPI</sequence>
<organism evidence="7 8">
    <name type="scientific">Mya arenaria</name>
    <name type="common">Soft-shell clam</name>
    <dbReference type="NCBI Taxonomy" id="6604"/>
    <lineage>
        <taxon>Eukaryota</taxon>
        <taxon>Metazoa</taxon>
        <taxon>Spiralia</taxon>
        <taxon>Lophotrochozoa</taxon>
        <taxon>Mollusca</taxon>
        <taxon>Bivalvia</taxon>
        <taxon>Autobranchia</taxon>
        <taxon>Heteroconchia</taxon>
        <taxon>Euheterodonta</taxon>
        <taxon>Imparidentia</taxon>
        <taxon>Neoheterodontei</taxon>
        <taxon>Myida</taxon>
        <taxon>Myoidea</taxon>
        <taxon>Myidae</taxon>
        <taxon>Mya</taxon>
    </lineage>
</organism>
<evidence type="ECO:0000313" key="7">
    <source>
        <dbReference type="EMBL" id="WAQ99047.1"/>
    </source>
</evidence>
<dbReference type="Pfam" id="PF00262">
    <property type="entry name" value="Calreticulin"/>
    <property type="match status" value="1"/>
</dbReference>
<dbReference type="InterPro" id="IPR009033">
    <property type="entry name" value="Calreticulin/calnexin_P_dom_sf"/>
</dbReference>
<evidence type="ECO:0000256" key="4">
    <source>
        <dbReference type="ARBA" id="ARBA00023136"/>
    </source>
</evidence>
<dbReference type="EMBL" id="CP111014">
    <property type="protein sequence ID" value="WAQ99047.1"/>
    <property type="molecule type" value="Genomic_DNA"/>
</dbReference>
<feature type="non-terminal residue" evidence="7">
    <location>
        <position position="1"/>
    </location>
</feature>
<dbReference type="SUPFAM" id="SSF63887">
    <property type="entry name" value="P-domain of calnexin/calreticulin"/>
    <property type="match status" value="1"/>
</dbReference>
<keyword evidence="4 5" id="KW-0472">Membrane</keyword>
<dbReference type="PRINTS" id="PR00626">
    <property type="entry name" value="CALRETICULIN"/>
</dbReference>
<dbReference type="PROSITE" id="PS00805">
    <property type="entry name" value="CALRETICULIN_REPEAT"/>
    <property type="match status" value="1"/>
</dbReference>
<keyword evidence="5" id="KW-0256">Endoplasmic reticulum</keyword>
<proteinExistence type="inferred from homology"/>
<accession>A0ABY7DQQ5</accession>
<feature type="region of interest" description="Disordered" evidence="6">
    <location>
        <begin position="11"/>
        <end position="64"/>
    </location>
</feature>
<evidence type="ECO:0000256" key="1">
    <source>
        <dbReference type="ARBA" id="ARBA00004389"/>
    </source>
</evidence>
<gene>
    <name evidence="7" type="ORF">MAR_023420</name>
</gene>
<comment type="subcellular location">
    <subcellularLocation>
        <location evidence="1">Endoplasmic reticulum membrane</location>
        <topology evidence="1">Single-pass membrane protein</topology>
    </subcellularLocation>
</comment>
<evidence type="ECO:0000256" key="6">
    <source>
        <dbReference type="SAM" id="MobiDB-lite"/>
    </source>
</evidence>
<feature type="transmembrane region" description="Helical" evidence="5">
    <location>
        <begin position="172"/>
        <end position="194"/>
    </location>
</feature>
<reference evidence="7" key="1">
    <citation type="submission" date="2022-11" db="EMBL/GenBank/DDBJ databases">
        <title>Centuries of genome instability and evolution in soft-shell clam transmissible cancer (bioRxiv).</title>
        <authorList>
            <person name="Hart S.F.M."/>
            <person name="Yonemitsu M.A."/>
            <person name="Giersch R.M."/>
            <person name="Beal B.F."/>
            <person name="Arriagada G."/>
            <person name="Davis B.W."/>
            <person name="Ostrander E.A."/>
            <person name="Goff S.P."/>
            <person name="Metzger M.J."/>
        </authorList>
    </citation>
    <scope>NUCLEOTIDE SEQUENCE</scope>
    <source>
        <strain evidence="7">MELC-2E11</strain>
        <tissue evidence="7">Siphon/mantle</tissue>
    </source>
</reference>
<dbReference type="InterPro" id="IPR018124">
    <property type="entry name" value="Calret/calnex_CS"/>
</dbReference>
<feature type="transmembrane region" description="Helical" evidence="5">
    <location>
        <begin position="214"/>
        <end position="232"/>
    </location>
</feature>
<protein>
    <submittedName>
        <fullName evidence="7">CALX-like protein</fullName>
    </submittedName>
</protein>
<dbReference type="Proteomes" id="UP001164746">
    <property type="component" value="Chromosome 3"/>
</dbReference>
<keyword evidence="2 5" id="KW-0812">Transmembrane</keyword>
<dbReference type="Gene3D" id="2.10.250.10">
    <property type="entry name" value="Calreticulin/calnexin, P domain"/>
    <property type="match status" value="1"/>
</dbReference>
<keyword evidence="3 5" id="KW-1133">Transmembrane helix</keyword>
<keyword evidence="8" id="KW-1185">Reference proteome</keyword>
<keyword evidence="5" id="KW-0143">Chaperone</keyword>
<name>A0ABY7DQQ5_MYAAR</name>
<evidence type="ECO:0000256" key="5">
    <source>
        <dbReference type="RuleBase" id="RU362126"/>
    </source>
</evidence>
<dbReference type="InterPro" id="IPR001580">
    <property type="entry name" value="Calret/calnex"/>
</dbReference>